<evidence type="ECO:0000313" key="3">
    <source>
        <dbReference type="EMBL" id="MBB5853609.1"/>
    </source>
</evidence>
<evidence type="ECO:0000313" key="4">
    <source>
        <dbReference type="Proteomes" id="UP000580861"/>
    </source>
</evidence>
<evidence type="ECO:0000256" key="2">
    <source>
        <dbReference type="SAM" id="SignalP"/>
    </source>
</evidence>
<comment type="caution">
    <text evidence="3">The sequence shown here is derived from an EMBL/GenBank/DDBJ whole genome shotgun (WGS) entry which is preliminary data.</text>
</comment>
<feature type="region of interest" description="Disordered" evidence="1">
    <location>
        <begin position="51"/>
        <end position="71"/>
    </location>
</feature>
<dbReference type="RefSeq" id="WP_184896965.1">
    <property type="nucleotide sequence ID" value="NZ_JACHMX010000001.1"/>
</dbReference>
<keyword evidence="4" id="KW-1185">Reference proteome</keyword>
<feature type="chain" id="PRO_5038998273" description="SH3 domain-containing protein" evidence="2">
    <location>
        <begin position="23"/>
        <end position="125"/>
    </location>
</feature>
<organism evidence="3 4">
    <name type="scientific">Amycolatopsis umgeniensis</name>
    <dbReference type="NCBI Taxonomy" id="336628"/>
    <lineage>
        <taxon>Bacteria</taxon>
        <taxon>Bacillati</taxon>
        <taxon>Actinomycetota</taxon>
        <taxon>Actinomycetes</taxon>
        <taxon>Pseudonocardiales</taxon>
        <taxon>Pseudonocardiaceae</taxon>
        <taxon>Amycolatopsis</taxon>
    </lineage>
</organism>
<accession>A0A841AXE6</accession>
<dbReference type="Proteomes" id="UP000580861">
    <property type="component" value="Unassembled WGS sequence"/>
</dbReference>
<proteinExistence type="predicted"/>
<reference evidence="3 4" key="1">
    <citation type="submission" date="2020-08" db="EMBL/GenBank/DDBJ databases">
        <title>Sequencing the genomes of 1000 actinobacteria strains.</title>
        <authorList>
            <person name="Klenk H.-P."/>
        </authorList>
    </citation>
    <scope>NUCLEOTIDE SEQUENCE [LARGE SCALE GENOMIC DNA]</scope>
    <source>
        <strain evidence="3 4">DSM 45272</strain>
    </source>
</reference>
<protein>
    <recommendedName>
        <fullName evidence="5">SH3 domain-containing protein</fullName>
    </recommendedName>
</protein>
<evidence type="ECO:0008006" key="5">
    <source>
        <dbReference type="Google" id="ProtNLM"/>
    </source>
</evidence>
<dbReference type="AlphaFoldDB" id="A0A841AXE6"/>
<evidence type="ECO:0000256" key="1">
    <source>
        <dbReference type="SAM" id="MobiDB-lite"/>
    </source>
</evidence>
<name>A0A841AXE6_9PSEU</name>
<sequence length="125" mass="13063">MKSVIMKRVGAMAALPVTAVLAFGGASVADAAPSFTPAGVSPMGTCGAEHHNYDSGSGSLKENAQRRPGPGTNCGTFGTVKSGTHVQYHCEWGNWTHGRVDGTNQNGWFYSPKFDDGGSNEKCAR</sequence>
<dbReference type="EMBL" id="JACHMX010000001">
    <property type="protein sequence ID" value="MBB5853609.1"/>
    <property type="molecule type" value="Genomic_DNA"/>
</dbReference>
<gene>
    <name evidence="3" type="ORF">HDA45_003696</name>
</gene>
<keyword evidence="2" id="KW-0732">Signal</keyword>
<feature type="signal peptide" evidence="2">
    <location>
        <begin position="1"/>
        <end position="22"/>
    </location>
</feature>